<dbReference type="InterPro" id="IPR045109">
    <property type="entry name" value="LSDs-like"/>
</dbReference>
<evidence type="ECO:0000256" key="1">
    <source>
        <dbReference type="ARBA" id="ARBA00004123"/>
    </source>
</evidence>
<comment type="similarity">
    <text evidence="2">Belongs to the JARID1 histone demethylase family.</text>
</comment>
<feature type="region of interest" description="Disordered" evidence="5">
    <location>
        <begin position="251"/>
        <end position="273"/>
    </location>
</feature>
<dbReference type="PANTHER" id="PTHR12549:SF38">
    <property type="entry name" value="JMJC DOMAIN-CONTAINING HISTONE DEMETHYLASE 2, ISOFORM A"/>
    <property type="match status" value="1"/>
</dbReference>
<gene>
    <name evidence="7" type="ORF">HHK36_019923</name>
</gene>
<dbReference type="Pfam" id="PF02373">
    <property type="entry name" value="JmjC"/>
    <property type="match status" value="1"/>
</dbReference>
<keyword evidence="4" id="KW-0539">Nucleus</keyword>
<dbReference type="GO" id="GO:0031490">
    <property type="term" value="F:chromatin DNA binding"/>
    <property type="evidence" value="ECO:0007669"/>
    <property type="project" value="TreeGrafter"/>
</dbReference>
<dbReference type="PANTHER" id="PTHR12549">
    <property type="entry name" value="JMJC DOMAIN-CONTAINING HISTONE DEMETHYLATION PROTEIN"/>
    <property type="match status" value="1"/>
</dbReference>
<dbReference type="Proteomes" id="UP000655225">
    <property type="component" value="Unassembled WGS sequence"/>
</dbReference>
<dbReference type="SUPFAM" id="SSF51197">
    <property type="entry name" value="Clavaminate synthase-like"/>
    <property type="match status" value="1"/>
</dbReference>
<protein>
    <recommendedName>
        <fullName evidence="6">JmjC domain-containing protein</fullName>
    </recommendedName>
</protein>
<dbReference type="OrthoDB" id="1667110at2759"/>
<proteinExistence type="inferred from homology"/>
<dbReference type="PROSITE" id="PS51184">
    <property type="entry name" value="JMJC"/>
    <property type="match status" value="1"/>
</dbReference>
<dbReference type="InterPro" id="IPR003347">
    <property type="entry name" value="JmjC_dom"/>
</dbReference>
<feature type="domain" description="JmjC" evidence="6">
    <location>
        <begin position="275"/>
        <end position="466"/>
    </location>
</feature>
<evidence type="ECO:0000256" key="2">
    <source>
        <dbReference type="ARBA" id="ARBA00006801"/>
    </source>
</evidence>
<dbReference type="Gene3D" id="2.60.120.650">
    <property type="entry name" value="Cupin"/>
    <property type="match status" value="2"/>
</dbReference>
<keyword evidence="3" id="KW-0479">Metal-binding</keyword>
<evidence type="ECO:0000256" key="3">
    <source>
        <dbReference type="ARBA" id="ARBA00022723"/>
    </source>
</evidence>
<comment type="caution">
    <text evidence="7">The sequence shown here is derived from an EMBL/GenBank/DDBJ whole genome shotgun (WGS) entry which is preliminary data.</text>
</comment>
<feature type="compositionally biased region" description="Basic and acidic residues" evidence="5">
    <location>
        <begin position="525"/>
        <end position="536"/>
    </location>
</feature>
<comment type="subcellular location">
    <subcellularLocation>
        <location evidence="1">Nucleus</location>
    </subcellularLocation>
</comment>
<feature type="region of interest" description="Disordered" evidence="5">
    <location>
        <begin position="214"/>
        <end position="233"/>
    </location>
</feature>
<name>A0A834YT50_TETSI</name>
<evidence type="ECO:0000313" key="8">
    <source>
        <dbReference type="Proteomes" id="UP000655225"/>
    </source>
</evidence>
<evidence type="ECO:0000259" key="6">
    <source>
        <dbReference type="PROSITE" id="PS51184"/>
    </source>
</evidence>
<dbReference type="GO" id="GO:0046872">
    <property type="term" value="F:metal ion binding"/>
    <property type="evidence" value="ECO:0007669"/>
    <property type="project" value="UniProtKB-KW"/>
</dbReference>
<feature type="region of interest" description="Disordered" evidence="5">
    <location>
        <begin position="477"/>
        <end position="536"/>
    </location>
</feature>
<dbReference type="GO" id="GO:0000118">
    <property type="term" value="C:histone deacetylase complex"/>
    <property type="evidence" value="ECO:0007669"/>
    <property type="project" value="TreeGrafter"/>
</dbReference>
<feature type="compositionally biased region" description="Basic residues" evidence="5">
    <location>
        <begin position="216"/>
        <end position="233"/>
    </location>
</feature>
<reference evidence="7 8" key="1">
    <citation type="submission" date="2020-04" db="EMBL/GenBank/DDBJ databases">
        <title>Plant Genome Project.</title>
        <authorList>
            <person name="Zhang R.-G."/>
        </authorList>
    </citation>
    <scope>NUCLEOTIDE SEQUENCE [LARGE SCALE GENOMIC DNA]</scope>
    <source>
        <strain evidence="7">YNK0</strain>
        <tissue evidence="7">Leaf</tissue>
    </source>
</reference>
<dbReference type="EMBL" id="JABCRI010000014">
    <property type="protein sequence ID" value="KAF8393725.1"/>
    <property type="molecule type" value="Genomic_DNA"/>
</dbReference>
<dbReference type="GO" id="GO:0032454">
    <property type="term" value="F:histone H3K9 demethylase activity"/>
    <property type="evidence" value="ECO:0007669"/>
    <property type="project" value="InterPro"/>
</dbReference>
<evidence type="ECO:0000256" key="5">
    <source>
        <dbReference type="SAM" id="MobiDB-lite"/>
    </source>
</evidence>
<sequence length="536" mass="60001">MGGCGHGILELKSMFPENWVAELEKKAEEIAKTHIHTNVPGSSKKWCPCFNLVGEIDFDNKKLRKAASREDSNDNYLYCPTALDIQHGDLEHFQRHWIKGEPVIVNILTHTGEVILSPQQLADIEKFKECHIAQDQREFFGTVQTEYQMVVEQHLSPSGGKSMPEQYGMESLVTQTSEAHDVVINELDAENVVSGLPLEEKIDHDVADETMWKRGAQGKKRKAEKLRTSLGRKSRKATTEIAITEFQIEEETRNSEKHNRGMKGEEGNTGLFNTKPLTNEALLTHHPRGEFSGFPLEVVIKDNVNMGTSGSVYTPETCKNSEDTEMVQDRIMSSGGIPAITRNKMEESESADGGALWDIFRRQDVPKLQEYLGKHSREFRHIYCSPVEQVVHPIHDHTFYLTLEHKKKLKEEFGIEPWTFVQKLGDTVIIPAGCPHQVRNLKVSKSLRFPFSSSPLELGYACGSSRCETVEEVQMPASETSQLCPDTSQTSENLPPSPQASSDSPPSIGTCAPTSEQLEGTAELNEVKLESVSELN</sequence>
<feature type="compositionally biased region" description="Polar residues" evidence="5">
    <location>
        <begin position="477"/>
        <end position="494"/>
    </location>
</feature>
<organism evidence="7 8">
    <name type="scientific">Tetracentron sinense</name>
    <name type="common">Spur-leaf</name>
    <dbReference type="NCBI Taxonomy" id="13715"/>
    <lineage>
        <taxon>Eukaryota</taxon>
        <taxon>Viridiplantae</taxon>
        <taxon>Streptophyta</taxon>
        <taxon>Embryophyta</taxon>
        <taxon>Tracheophyta</taxon>
        <taxon>Spermatophyta</taxon>
        <taxon>Magnoliopsida</taxon>
        <taxon>Trochodendrales</taxon>
        <taxon>Trochodendraceae</taxon>
        <taxon>Tetracentron</taxon>
    </lineage>
</organism>
<dbReference type="GO" id="GO:0006357">
    <property type="term" value="P:regulation of transcription by RNA polymerase II"/>
    <property type="evidence" value="ECO:0007669"/>
    <property type="project" value="TreeGrafter"/>
</dbReference>
<evidence type="ECO:0000256" key="4">
    <source>
        <dbReference type="ARBA" id="ARBA00023242"/>
    </source>
</evidence>
<keyword evidence="8" id="KW-1185">Reference proteome</keyword>
<accession>A0A834YT50</accession>
<dbReference type="GO" id="GO:0000785">
    <property type="term" value="C:chromatin"/>
    <property type="evidence" value="ECO:0007669"/>
    <property type="project" value="TreeGrafter"/>
</dbReference>
<dbReference type="AlphaFoldDB" id="A0A834YT50"/>
<feature type="compositionally biased region" description="Basic and acidic residues" evidence="5">
    <location>
        <begin position="251"/>
        <end position="266"/>
    </location>
</feature>
<dbReference type="GO" id="GO:0003712">
    <property type="term" value="F:transcription coregulator activity"/>
    <property type="evidence" value="ECO:0007669"/>
    <property type="project" value="TreeGrafter"/>
</dbReference>
<evidence type="ECO:0000313" key="7">
    <source>
        <dbReference type="EMBL" id="KAF8393725.1"/>
    </source>
</evidence>
<dbReference type="OMA" id="KECHIAQ"/>
<dbReference type="SMART" id="SM00558">
    <property type="entry name" value="JmjC"/>
    <property type="match status" value="1"/>
</dbReference>